<dbReference type="PANTHER" id="PTHR42788">
    <property type="entry name" value="TAURINE IMPORT ATP-BINDING PROTEIN-RELATED"/>
    <property type="match status" value="1"/>
</dbReference>
<dbReference type="InterPro" id="IPR003439">
    <property type="entry name" value="ABC_transporter-like_ATP-bd"/>
</dbReference>
<evidence type="ECO:0000313" key="5">
    <source>
        <dbReference type="EMBL" id="OQP57017.1"/>
    </source>
</evidence>
<evidence type="ECO:0000313" key="6">
    <source>
        <dbReference type="Proteomes" id="UP000192796"/>
    </source>
</evidence>
<dbReference type="Pfam" id="PF00005">
    <property type="entry name" value="ABC_tran"/>
    <property type="match status" value="1"/>
</dbReference>
<sequence length="272" mass="30458">MSQSSDLPPILELRGIHQTYFDDKKQQDFVVFNDFSLAIEDYTNLGQFVVIMGKSGCGKSTLLRYWSGLQKPTAGEVLISGKPIGDKQSIPMVFQQYSSLEWYTVLENVALPLTLKGVSKKEAHEKAMDMIKVVGLEGHENKFAKTPQLSGGQLQRVAIARSLVANPSMILLDEPFGALDGFTRAKMQFFLLDLFQKSEVADLNPTVVLVTHDPREAVLLGNDIYIMDANPGRVIKHLKPELPNTRDRAIRKDSRFIEIVSYVEDVMEGNIK</sequence>
<gene>
    <name evidence="5" type="ORF">A3860_10640</name>
</gene>
<dbReference type="SMART" id="SM00382">
    <property type="entry name" value="AAA"/>
    <property type="match status" value="1"/>
</dbReference>
<reference evidence="5 6" key="1">
    <citation type="submission" date="2016-03" db="EMBL/GenBank/DDBJ databases">
        <title>Niastella vici sp. nov., isolated from farmland soil.</title>
        <authorList>
            <person name="Chen L."/>
            <person name="Wang D."/>
            <person name="Yang S."/>
            <person name="Wang G."/>
        </authorList>
    </citation>
    <scope>NUCLEOTIDE SEQUENCE [LARGE SCALE GENOMIC DNA]</scope>
    <source>
        <strain evidence="5 6">DJ57</strain>
    </source>
</reference>
<dbReference type="PROSITE" id="PS00211">
    <property type="entry name" value="ABC_TRANSPORTER_1"/>
    <property type="match status" value="1"/>
</dbReference>
<dbReference type="Proteomes" id="UP000192796">
    <property type="component" value="Unassembled WGS sequence"/>
</dbReference>
<dbReference type="OrthoDB" id="1414429at2"/>
<name>A0A1V9FFF3_9BACT</name>
<dbReference type="InterPro" id="IPR050166">
    <property type="entry name" value="ABC_transporter_ATP-bind"/>
</dbReference>
<evidence type="ECO:0000256" key="3">
    <source>
        <dbReference type="ARBA" id="ARBA00022840"/>
    </source>
</evidence>
<dbReference type="InterPro" id="IPR027417">
    <property type="entry name" value="P-loop_NTPase"/>
</dbReference>
<dbReference type="PANTHER" id="PTHR42788:SF13">
    <property type="entry name" value="ALIPHATIC SULFONATES IMPORT ATP-BINDING PROTEIN SSUB"/>
    <property type="match status" value="1"/>
</dbReference>
<organism evidence="5 6">
    <name type="scientific">Niastella vici</name>
    <dbReference type="NCBI Taxonomy" id="1703345"/>
    <lineage>
        <taxon>Bacteria</taxon>
        <taxon>Pseudomonadati</taxon>
        <taxon>Bacteroidota</taxon>
        <taxon>Chitinophagia</taxon>
        <taxon>Chitinophagales</taxon>
        <taxon>Chitinophagaceae</taxon>
        <taxon>Niastella</taxon>
    </lineage>
</organism>
<protein>
    <submittedName>
        <fullName evidence="5">Nitrate/sulfonate/bicarbonate ABC transporter ATP-binding protein</fullName>
    </submittedName>
</protein>
<dbReference type="AlphaFoldDB" id="A0A1V9FFF3"/>
<dbReference type="STRING" id="1703345.A3860_10640"/>
<evidence type="ECO:0000259" key="4">
    <source>
        <dbReference type="PROSITE" id="PS50893"/>
    </source>
</evidence>
<evidence type="ECO:0000256" key="1">
    <source>
        <dbReference type="ARBA" id="ARBA00022448"/>
    </source>
</evidence>
<proteinExistence type="predicted"/>
<keyword evidence="3 5" id="KW-0067">ATP-binding</keyword>
<keyword evidence="2" id="KW-0547">Nucleotide-binding</keyword>
<comment type="caution">
    <text evidence="5">The sequence shown here is derived from an EMBL/GenBank/DDBJ whole genome shotgun (WGS) entry which is preliminary data.</text>
</comment>
<keyword evidence="1" id="KW-0813">Transport</keyword>
<dbReference type="InterPro" id="IPR017871">
    <property type="entry name" value="ABC_transporter-like_CS"/>
</dbReference>
<dbReference type="PROSITE" id="PS50893">
    <property type="entry name" value="ABC_TRANSPORTER_2"/>
    <property type="match status" value="1"/>
</dbReference>
<dbReference type="CDD" id="cd03293">
    <property type="entry name" value="ABC_NrtD_SsuB_transporters"/>
    <property type="match status" value="1"/>
</dbReference>
<feature type="domain" description="ABC transporter" evidence="4">
    <location>
        <begin position="11"/>
        <end position="254"/>
    </location>
</feature>
<dbReference type="GO" id="GO:0016887">
    <property type="term" value="F:ATP hydrolysis activity"/>
    <property type="evidence" value="ECO:0007669"/>
    <property type="project" value="InterPro"/>
</dbReference>
<dbReference type="RefSeq" id="WP_081155981.1">
    <property type="nucleotide sequence ID" value="NZ_LVYD01000124.1"/>
</dbReference>
<keyword evidence="6" id="KW-1185">Reference proteome</keyword>
<dbReference type="InterPro" id="IPR003593">
    <property type="entry name" value="AAA+_ATPase"/>
</dbReference>
<evidence type="ECO:0000256" key="2">
    <source>
        <dbReference type="ARBA" id="ARBA00022741"/>
    </source>
</evidence>
<dbReference type="SUPFAM" id="SSF52540">
    <property type="entry name" value="P-loop containing nucleoside triphosphate hydrolases"/>
    <property type="match status" value="1"/>
</dbReference>
<accession>A0A1V9FFF3</accession>
<dbReference type="Gene3D" id="3.40.50.300">
    <property type="entry name" value="P-loop containing nucleotide triphosphate hydrolases"/>
    <property type="match status" value="1"/>
</dbReference>
<dbReference type="EMBL" id="LVYD01000124">
    <property type="protein sequence ID" value="OQP57017.1"/>
    <property type="molecule type" value="Genomic_DNA"/>
</dbReference>
<dbReference type="GO" id="GO:0005524">
    <property type="term" value="F:ATP binding"/>
    <property type="evidence" value="ECO:0007669"/>
    <property type="project" value="UniProtKB-KW"/>
</dbReference>